<sequence length="228" mass="25813">MYGTAFFPPPGPSLISFCTPVRLLALWFTLYGGCRHYLHTQSRCAGATSIESITIAFFFYDTVCAQDEFHCACCLSSNLPYHHDSPVHRGQPTLIPCRDHQSLWTLTTNAEENAGRAYARVEEREAACPSAQAIPQWMSPRLPYSALGSVHTALDGRSRIVFLHRCLSMLHQRSRYQDLPTTLCCIEIEEVFESECQCCRFLENGTVLRRLLQAGTKEEDERGIEEED</sequence>
<evidence type="ECO:0000313" key="1">
    <source>
        <dbReference type="EMBL" id="PBK96291.1"/>
    </source>
</evidence>
<protein>
    <submittedName>
        <fullName evidence="1">Uncharacterized protein</fullName>
    </submittedName>
</protein>
<gene>
    <name evidence="1" type="ORF">ARMGADRAFT_691285</name>
</gene>
<reference evidence="2" key="1">
    <citation type="journal article" date="2017" name="Nat. Ecol. Evol.">
        <title>Genome expansion and lineage-specific genetic innovations in the forest pathogenic fungi Armillaria.</title>
        <authorList>
            <person name="Sipos G."/>
            <person name="Prasanna A.N."/>
            <person name="Walter M.C."/>
            <person name="O'Connor E."/>
            <person name="Balint B."/>
            <person name="Krizsan K."/>
            <person name="Kiss B."/>
            <person name="Hess J."/>
            <person name="Varga T."/>
            <person name="Slot J."/>
            <person name="Riley R."/>
            <person name="Boka B."/>
            <person name="Rigling D."/>
            <person name="Barry K."/>
            <person name="Lee J."/>
            <person name="Mihaltcheva S."/>
            <person name="LaButti K."/>
            <person name="Lipzen A."/>
            <person name="Waldron R."/>
            <person name="Moloney N.M."/>
            <person name="Sperisen C."/>
            <person name="Kredics L."/>
            <person name="Vagvoelgyi C."/>
            <person name="Patrignani A."/>
            <person name="Fitzpatrick D."/>
            <person name="Nagy I."/>
            <person name="Doyle S."/>
            <person name="Anderson J.B."/>
            <person name="Grigoriev I.V."/>
            <person name="Gueldener U."/>
            <person name="Muensterkoetter M."/>
            <person name="Nagy L.G."/>
        </authorList>
    </citation>
    <scope>NUCLEOTIDE SEQUENCE [LARGE SCALE GENOMIC DNA]</scope>
    <source>
        <strain evidence="2">Ar21-2</strain>
    </source>
</reference>
<keyword evidence="2" id="KW-1185">Reference proteome</keyword>
<dbReference type="Proteomes" id="UP000217790">
    <property type="component" value="Unassembled WGS sequence"/>
</dbReference>
<name>A0A2H3DM23_ARMGA</name>
<dbReference type="InParanoid" id="A0A2H3DM23"/>
<evidence type="ECO:0000313" key="2">
    <source>
        <dbReference type="Proteomes" id="UP000217790"/>
    </source>
</evidence>
<accession>A0A2H3DM23</accession>
<proteinExistence type="predicted"/>
<organism evidence="1 2">
    <name type="scientific">Armillaria gallica</name>
    <name type="common">Bulbous honey fungus</name>
    <name type="synonym">Armillaria bulbosa</name>
    <dbReference type="NCBI Taxonomy" id="47427"/>
    <lineage>
        <taxon>Eukaryota</taxon>
        <taxon>Fungi</taxon>
        <taxon>Dikarya</taxon>
        <taxon>Basidiomycota</taxon>
        <taxon>Agaricomycotina</taxon>
        <taxon>Agaricomycetes</taxon>
        <taxon>Agaricomycetidae</taxon>
        <taxon>Agaricales</taxon>
        <taxon>Marasmiineae</taxon>
        <taxon>Physalacriaceae</taxon>
        <taxon>Armillaria</taxon>
    </lineage>
</organism>
<dbReference type="EMBL" id="KZ293650">
    <property type="protein sequence ID" value="PBK96291.1"/>
    <property type="molecule type" value="Genomic_DNA"/>
</dbReference>
<dbReference type="AlphaFoldDB" id="A0A2H3DM23"/>